<feature type="domain" description="Fatty acid desaturase" evidence="1">
    <location>
        <begin position="95"/>
        <end position="176"/>
    </location>
</feature>
<evidence type="ECO:0000313" key="2">
    <source>
        <dbReference type="EMBL" id="KAF3031687.1"/>
    </source>
</evidence>
<gene>
    <name evidence="2" type="ORF">E8E12_000317</name>
</gene>
<dbReference type="PANTHER" id="PTHR32100">
    <property type="entry name" value="OMEGA-6 FATTY ACID DESATURASE, CHLOROPLASTIC"/>
    <property type="match status" value="1"/>
</dbReference>
<sequence length="178" mass="19859">MEKDTAFVPYRKSQAKTNPTILEKIIDHSAADTPIVSAASLIFHQVLGWPAYILMNAGAGPKSLAKSNRANSSAYRQSHLDPTADILTPSEAPFVALIAITCLHHTHEDDLHYEAEDWTFIKGAASSVDREFGFIGRHVFHGIIEYHVAHHLFPRIPFYHAEEATWAIAPLLELHEVK</sequence>
<dbReference type="Proteomes" id="UP000758155">
    <property type="component" value="Unassembled WGS sequence"/>
</dbReference>
<organism evidence="2 3">
    <name type="scientific">Didymella heteroderae</name>
    <dbReference type="NCBI Taxonomy" id="1769908"/>
    <lineage>
        <taxon>Eukaryota</taxon>
        <taxon>Fungi</taxon>
        <taxon>Dikarya</taxon>
        <taxon>Ascomycota</taxon>
        <taxon>Pezizomycotina</taxon>
        <taxon>Dothideomycetes</taxon>
        <taxon>Pleosporomycetidae</taxon>
        <taxon>Pleosporales</taxon>
        <taxon>Pleosporineae</taxon>
        <taxon>Didymellaceae</taxon>
        <taxon>Didymella</taxon>
    </lineage>
</organism>
<dbReference type="OrthoDB" id="1461976at2759"/>
<protein>
    <recommendedName>
        <fullName evidence="1">Fatty acid desaturase domain-containing protein</fullName>
    </recommendedName>
</protein>
<dbReference type="InterPro" id="IPR005804">
    <property type="entry name" value="FA_desaturase_dom"/>
</dbReference>
<dbReference type="Pfam" id="PF00487">
    <property type="entry name" value="FA_desaturase"/>
    <property type="match status" value="1"/>
</dbReference>
<accession>A0A9P5BVH6</accession>
<name>A0A9P5BVH6_9PLEO</name>
<keyword evidence="3" id="KW-1185">Reference proteome</keyword>
<dbReference type="InterPro" id="IPR012171">
    <property type="entry name" value="Fatty_acid_desaturase"/>
</dbReference>
<evidence type="ECO:0000259" key="1">
    <source>
        <dbReference type="Pfam" id="PF00487"/>
    </source>
</evidence>
<dbReference type="GO" id="GO:0016491">
    <property type="term" value="F:oxidoreductase activity"/>
    <property type="evidence" value="ECO:0007669"/>
    <property type="project" value="InterPro"/>
</dbReference>
<proteinExistence type="predicted"/>
<reference evidence="2" key="1">
    <citation type="submission" date="2019-04" db="EMBL/GenBank/DDBJ databases">
        <title>Sequencing of skin fungus with MAO and IRED activity.</title>
        <authorList>
            <person name="Marsaioli A.J."/>
            <person name="Bonatto J.M.C."/>
            <person name="Reis Junior O."/>
        </authorList>
    </citation>
    <scope>NUCLEOTIDE SEQUENCE</scope>
    <source>
        <strain evidence="2">28M1</strain>
    </source>
</reference>
<comment type="caution">
    <text evidence="2">The sequence shown here is derived from an EMBL/GenBank/DDBJ whole genome shotgun (WGS) entry which is preliminary data.</text>
</comment>
<dbReference type="AlphaFoldDB" id="A0A9P5BVH6"/>
<evidence type="ECO:0000313" key="3">
    <source>
        <dbReference type="Proteomes" id="UP000758155"/>
    </source>
</evidence>
<dbReference type="GO" id="GO:0006629">
    <property type="term" value="P:lipid metabolic process"/>
    <property type="evidence" value="ECO:0007669"/>
    <property type="project" value="InterPro"/>
</dbReference>
<dbReference type="EMBL" id="SWKV01000128">
    <property type="protein sequence ID" value="KAF3031687.1"/>
    <property type="molecule type" value="Genomic_DNA"/>
</dbReference>